<dbReference type="Pfam" id="PF02620">
    <property type="entry name" value="YceD"/>
    <property type="match status" value="1"/>
</dbReference>
<keyword evidence="4" id="KW-0690">Ribosome biogenesis</keyword>
<gene>
    <name evidence="7" type="ORF">BXT89_06630</name>
</gene>
<comment type="caution">
    <text evidence="7">The sequence shown here is derived from an EMBL/GenBank/DDBJ whole genome shotgun (WGS) entry which is preliminary data.</text>
</comment>
<feature type="compositionally biased region" description="Basic and acidic residues" evidence="6">
    <location>
        <begin position="149"/>
        <end position="159"/>
    </location>
</feature>
<organism evidence="7 8">
    <name type="scientific">Halopseudomonas pachastrellae</name>
    <dbReference type="NCBI Taxonomy" id="254161"/>
    <lineage>
        <taxon>Bacteria</taxon>
        <taxon>Pseudomonadati</taxon>
        <taxon>Pseudomonadota</taxon>
        <taxon>Gammaproteobacteria</taxon>
        <taxon>Pseudomonadales</taxon>
        <taxon>Pseudomonadaceae</taxon>
        <taxon>Halopseudomonas</taxon>
    </lineage>
</organism>
<dbReference type="Proteomes" id="UP000242847">
    <property type="component" value="Unassembled WGS sequence"/>
</dbReference>
<proteinExistence type="inferred from homology"/>
<dbReference type="AlphaFoldDB" id="A0A1S8DGV0"/>
<dbReference type="PANTHER" id="PTHR38099:SF1">
    <property type="entry name" value="LARGE RIBOSOMAL RNA SUBUNIT ACCUMULATION PROTEIN YCED"/>
    <property type="match status" value="1"/>
</dbReference>
<evidence type="ECO:0000256" key="4">
    <source>
        <dbReference type="ARBA" id="ARBA00022517"/>
    </source>
</evidence>
<dbReference type="EMBL" id="MUBC01000011">
    <property type="protein sequence ID" value="ONM44613.1"/>
    <property type="molecule type" value="Genomic_DNA"/>
</dbReference>
<protein>
    <recommendedName>
        <fullName evidence="3">Large ribosomal RNA subunit accumulation protein YceD</fullName>
    </recommendedName>
    <alternativeName>
        <fullName evidence="5">23S rRNA accumulation protein YceD</fullName>
    </alternativeName>
</protein>
<sequence>MSGTIPPHIEPLRLVDRRITLEGVVKTASLGRLAALLDAPTGDVQVELYFSRDEQGIATMHGRYQVDAPLVCQRCLEQVVVPIDSECDVGFVKSDEAAKQLPRRYEPVFVGEEPLDLFALIEDELLLALPAVPMHPPQTCQHPPGYRPETAELEEKSEKPNPFSVLANLKRDT</sequence>
<evidence type="ECO:0000256" key="1">
    <source>
        <dbReference type="ARBA" id="ARBA00002868"/>
    </source>
</evidence>
<dbReference type="GO" id="GO:0005829">
    <property type="term" value="C:cytosol"/>
    <property type="evidence" value="ECO:0007669"/>
    <property type="project" value="TreeGrafter"/>
</dbReference>
<comment type="function">
    <text evidence="1">Plays a role in synthesis, processing and/or stability of 23S rRNA.</text>
</comment>
<dbReference type="InterPro" id="IPR039255">
    <property type="entry name" value="YceD_bac"/>
</dbReference>
<dbReference type="GO" id="GO:0042254">
    <property type="term" value="P:ribosome biogenesis"/>
    <property type="evidence" value="ECO:0007669"/>
    <property type="project" value="UniProtKB-KW"/>
</dbReference>
<accession>A0A1S8DGV0</accession>
<dbReference type="PANTHER" id="PTHR38099">
    <property type="entry name" value="LARGE RIBOSOMAL RNA SUBUNIT ACCUMULATION PROTEIN YCED"/>
    <property type="match status" value="1"/>
</dbReference>
<evidence type="ECO:0000313" key="8">
    <source>
        <dbReference type="Proteomes" id="UP000242847"/>
    </source>
</evidence>
<reference evidence="7 8" key="1">
    <citation type="submission" date="2017-01" db="EMBL/GenBank/DDBJ databases">
        <title>Draft genome sequence of Pseudomonas pachastrellae type strain CCUG 46540T from a deep sea.</title>
        <authorList>
            <person name="Gomila M."/>
            <person name="Mulet M."/>
            <person name="Lalucat J."/>
            <person name="Garcia-Valdes E."/>
        </authorList>
    </citation>
    <scope>NUCLEOTIDE SEQUENCE [LARGE SCALE GENOMIC DNA]</scope>
    <source>
        <strain evidence="7 8">CCUG 46540</strain>
    </source>
</reference>
<evidence type="ECO:0000256" key="6">
    <source>
        <dbReference type="SAM" id="MobiDB-lite"/>
    </source>
</evidence>
<evidence type="ECO:0000256" key="5">
    <source>
        <dbReference type="ARBA" id="ARBA00031841"/>
    </source>
</evidence>
<evidence type="ECO:0000313" key="7">
    <source>
        <dbReference type="EMBL" id="ONM44613.1"/>
    </source>
</evidence>
<dbReference type="InterPro" id="IPR003772">
    <property type="entry name" value="YceD"/>
</dbReference>
<dbReference type="STRING" id="254161.SAMN05216256_11844"/>
<dbReference type="OrthoDB" id="9786771at2"/>
<comment type="similarity">
    <text evidence="2">Belongs to the DUF177 domain family.</text>
</comment>
<keyword evidence="8" id="KW-1185">Reference proteome</keyword>
<evidence type="ECO:0000256" key="2">
    <source>
        <dbReference type="ARBA" id="ARBA00010740"/>
    </source>
</evidence>
<feature type="region of interest" description="Disordered" evidence="6">
    <location>
        <begin position="137"/>
        <end position="164"/>
    </location>
</feature>
<evidence type="ECO:0000256" key="3">
    <source>
        <dbReference type="ARBA" id="ARBA00015716"/>
    </source>
</evidence>
<dbReference type="RefSeq" id="WP_083725918.1">
    <property type="nucleotide sequence ID" value="NZ_FOUD01000018.1"/>
</dbReference>
<name>A0A1S8DGV0_9GAMM</name>